<dbReference type="EMBL" id="JAVHUY010000042">
    <property type="protein sequence ID" value="MDQ7909445.1"/>
    <property type="molecule type" value="Genomic_DNA"/>
</dbReference>
<dbReference type="RefSeq" id="WP_308716705.1">
    <property type="nucleotide sequence ID" value="NZ_JAVHUY010000042.1"/>
</dbReference>
<evidence type="ECO:0000313" key="1">
    <source>
        <dbReference type="EMBL" id="MDQ7909445.1"/>
    </source>
</evidence>
<proteinExistence type="predicted"/>
<evidence type="ECO:0008006" key="3">
    <source>
        <dbReference type="Google" id="ProtNLM"/>
    </source>
</evidence>
<keyword evidence="2" id="KW-1185">Reference proteome</keyword>
<sequence>MTISIPEQVTTPAYREYVHYLRGKLVKAEAGLASMNDRYHRAKANFDRTQARRGITPETDVVNYIELKSMNPELKFWYSKVEHYQREVAAYGTALTALEAAHRMLGADDNWMDDEVPISPAT</sequence>
<reference evidence="1 2" key="1">
    <citation type="submission" date="2023-08" db="EMBL/GenBank/DDBJ databases">
        <title>Phytohabitans sansha sp. nov., isolated from marine sediment.</title>
        <authorList>
            <person name="Zhao Y."/>
            <person name="Yi K."/>
        </authorList>
    </citation>
    <scope>NUCLEOTIDE SEQUENCE [LARGE SCALE GENOMIC DNA]</scope>
    <source>
        <strain evidence="1 2">ZYX-F-186</strain>
    </source>
</reference>
<organism evidence="1 2">
    <name type="scientific">Phytohabitans maris</name>
    <dbReference type="NCBI Taxonomy" id="3071409"/>
    <lineage>
        <taxon>Bacteria</taxon>
        <taxon>Bacillati</taxon>
        <taxon>Actinomycetota</taxon>
        <taxon>Actinomycetes</taxon>
        <taxon>Micromonosporales</taxon>
        <taxon>Micromonosporaceae</taxon>
    </lineage>
</organism>
<dbReference type="Proteomes" id="UP001230908">
    <property type="component" value="Unassembled WGS sequence"/>
</dbReference>
<name>A0ABU0ZR17_9ACTN</name>
<evidence type="ECO:0000313" key="2">
    <source>
        <dbReference type="Proteomes" id="UP001230908"/>
    </source>
</evidence>
<comment type="caution">
    <text evidence="1">The sequence shown here is derived from an EMBL/GenBank/DDBJ whole genome shotgun (WGS) entry which is preliminary data.</text>
</comment>
<gene>
    <name evidence="1" type="ORF">RB614_33470</name>
</gene>
<accession>A0ABU0ZR17</accession>
<protein>
    <recommendedName>
        <fullName evidence="3">YlbF family regulator</fullName>
    </recommendedName>
</protein>